<protein>
    <recommendedName>
        <fullName evidence="3">N-acetyltransferase domain-containing protein</fullName>
    </recommendedName>
</protein>
<name>A0ABS4II46_9BACI</name>
<sequence>MEIIGTNNDINFAVTNQFDSKYLNPIILNLLYKANNDWDDYNELYHCCQLIENINRNNNMEVDYHVMIKDKNYIGIALVSRGSIDFNSFFKQPILVSENTNEILIFNYFHICQEGRGNGERWLKEIIMPYYNFKKYKAIYLKSSHPKSFSLYSRLGVEIGSYENNSDNHLMSRKGKIFKIPL</sequence>
<evidence type="ECO:0000313" key="1">
    <source>
        <dbReference type="EMBL" id="MBP1970250.1"/>
    </source>
</evidence>
<reference evidence="1 2" key="1">
    <citation type="submission" date="2021-03" db="EMBL/GenBank/DDBJ databases">
        <title>Genomic Encyclopedia of Type Strains, Phase IV (KMG-IV): sequencing the most valuable type-strain genomes for metagenomic binning, comparative biology and taxonomic classification.</title>
        <authorList>
            <person name="Goeker M."/>
        </authorList>
    </citation>
    <scope>NUCLEOTIDE SEQUENCE [LARGE SCALE GENOMIC DNA]</scope>
    <source>
        <strain evidence="1 2">DSM 25609</strain>
    </source>
</reference>
<proteinExistence type="predicted"/>
<accession>A0ABS4II46</accession>
<dbReference type="Proteomes" id="UP001519345">
    <property type="component" value="Unassembled WGS sequence"/>
</dbReference>
<gene>
    <name evidence="1" type="ORF">J2Z83_002368</name>
</gene>
<evidence type="ECO:0000313" key="2">
    <source>
        <dbReference type="Proteomes" id="UP001519345"/>
    </source>
</evidence>
<evidence type="ECO:0008006" key="3">
    <source>
        <dbReference type="Google" id="ProtNLM"/>
    </source>
</evidence>
<keyword evidence="2" id="KW-1185">Reference proteome</keyword>
<dbReference type="RefSeq" id="WP_209463386.1">
    <property type="nucleotide sequence ID" value="NZ_CP110224.1"/>
</dbReference>
<dbReference type="EMBL" id="JAGGKX010000011">
    <property type="protein sequence ID" value="MBP1970250.1"/>
    <property type="molecule type" value="Genomic_DNA"/>
</dbReference>
<comment type="caution">
    <text evidence="1">The sequence shown here is derived from an EMBL/GenBank/DDBJ whole genome shotgun (WGS) entry which is preliminary data.</text>
</comment>
<organism evidence="1 2">
    <name type="scientific">Virgibacillus natechei</name>
    <dbReference type="NCBI Taxonomy" id="1216297"/>
    <lineage>
        <taxon>Bacteria</taxon>
        <taxon>Bacillati</taxon>
        <taxon>Bacillota</taxon>
        <taxon>Bacilli</taxon>
        <taxon>Bacillales</taxon>
        <taxon>Bacillaceae</taxon>
        <taxon>Virgibacillus</taxon>
    </lineage>
</organism>